<sequence>MAENLKYITFERIDINSTLDVFTDGFPKCGSVVIFEGRVRADKIDDAVVEKIIYESYIEMAEKEFEKIEKEAIERFGVEKVIIKHRIGEVKVGEVALLVAVLSAHRKEGFSAIQYVIDEVKRRVPIWKREILSDGKTRWVEEHGH</sequence>
<accession>A0A0N7MZZ0</accession>
<evidence type="ECO:0000256" key="1">
    <source>
        <dbReference type="ARBA" id="ARBA00005046"/>
    </source>
</evidence>
<evidence type="ECO:0000256" key="10">
    <source>
        <dbReference type="ARBA" id="ARBA00032474"/>
    </source>
</evidence>
<dbReference type="SUPFAM" id="SSF54690">
    <property type="entry name" value="Molybdopterin synthase subunit MoaE"/>
    <property type="match status" value="1"/>
</dbReference>
<dbReference type="Proteomes" id="UP000182011">
    <property type="component" value="Unassembled WGS sequence"/>
</dbReference>
<accession>A0A0P1LWF8</accession>
<dbReference type="EMBL" id="FAOP01000006">
    <property type="protein sequence ID" value="CUU06415.1"/>
    <property type="molecule type" value="Genomic_DNA"/>
</dbReference>
<accession>A0A0N7MTW6</accession>
<evidence type="ECO:0000256" key="3">
    <source>
        <dbReference type="ARBA" id="ARBA00011950"/>
    </source>
</evidence>
<protein>
    <recommendedName>
        <fullName evidence="4">Molybdopterin synthase catalytic subunit</fullName>
        <ecNumber evidence="3">2.8.1.12</ecNumber>
    </recommendedName>
    <alternativeName>
        <fullName evidence="9">MPT synthase subunit 2</fullName>
    </alternativeName>
    <alternativeName>
        <fullName evidence="7">Molybdenum cofactor biosynthesis protein E</fullName>
    </alternativeName>
    <alternativeName>
        <fullName evidence="8">Molybdopterin-converting factor large subunit</fullName>
    </alternativeName>
    <alternativeName>
        <fullName evidence="10">Molybdopterin-converting factor subunit 2</fullName>
    </alternativeName>
</protein>
<dbReference type="RefSeq" id="WP_075426225.1">
    <property type="nucleotide sequence ID" value="NZ_CZVL01000031.1"/>
</dbReference>
<dbReference type="PANTHER" id="PTHR23404">
    <property type="entry name" value="MOLYBDOPTERIN SYNTHASE RELATED"/>
    <property type="match status" value="1"/>
</dbReference>
<gene>
    <name evidence="12" type="ORF">JGI4_01493</name>
</gene>
<accession>A0A0P1MBY9</accession>
<evidence type="ECO:0000256" key="8">
    <source>
        <dbReference type="ARBA" id="ARBA00030407"/>
    </source>
</evidence>
<dbReference type="STRING" id="1633631.GCA_001442925_01488"/>
<evidence type="ECO:0000256" key="9">
    <source>
        <dbReference type="ARBA" id="ARBA00030781"/>
    </source>
</evidence>
<dbReference type="InterPro" id="IPR003448">
    <property type="entry name" value="Mopterin_biosynth_MoaE"/>
</dbReference>
<evidence type="ECO:0000256" key="2">
    <source>
        <dbReference type="ARBA" id="ARBA00005426"/>
    </source>
</evidence>
<comment type="pathway">
    <text evidence="1">Cofactor biosynthesis; molybdopterin biosynthesis.</text>
</comment>
<dbReference type="GO" id="GO:0030366">
    <property type="term" value="F:molybdopterin synthase activity"/>
    <property type="evidence" value="ECO:0007669"/>
    <property type="project" value="UniProtKB-EC"/>
</dbReference>
<proteinExistence type="inferred from homology"/>
<comment type="catalytic activity">
    <reaction evidence="11">
        <text>2 [molybdopterin-synthase sulfur-carrier protein]-C-terminal-Gly-aminoethanethioate + cyclic pyranopterin phosphate + H2O = molybdopterin + 2 [molybdopterin-synthase sulfur-carrier protein]-C-terminal Gly-Gly + 2 H(+)</text>
        <dbReference type="Rhea" id="RHEA:26333"/>
        <dbReference type="Rhea" id="RHEA-COMP:12202"/>
        <dbReference type="Rhea" id="RHEA-COMP:19907"/>
        <dbReference type="ChEBI" id="CHEBI:15377"/>
        <dbReference type="ChEBI" id="CHEBI:15378"/>
        <dbReference type="ChEBI" id="CHEBI:58698"/>
        <dbReference type="ChEBI" id="CHEBI:59648"/>
        <dbReference type="ChEBI" id="CHEBI:90778"/>
        <dbReference type="ChEBI" id="CHEBI:232372"/>
        <dbReference type="EC" id="2.8.1.12"/>
    </reaction>
</comment>
<dbReference type="Gene3D" id="3.90.1170.40">
    <property type="entry name" value="Molybdopterin biosynthesis MoaE subunit"/>
    <property type="match status" value="1"/>
</dbReference>
<comment type="subunit">
    <text evidence="6">Heterotetramer of 2 MoaD subunits and 2 MoaE subunits. Also stable as homodimer. The enzyme changes between these two forms during catalysis.</text>
</comment>
<keyword evidence="5" id="KW-0501">Molybdenum cofactor biosynthesis</keyword>
<comment type="similarity">
    <text evidence="2">Belongs to the MoaE family.</text>
</comment>
<accession>A0A0N7MXS5</accession>
<evidence type="ECO:0000256" key="5">
    <source>
        <dbReference type="ARBA" id="ARBA00023150"/>
    </source>
</evidence>
<evidence type="ECO:0000256" key="7">
    <source>
        <dbReference type="ARBA" id="ARBA00029745"/>
    </source>
</evidence>
<dbReference type="InterPro" id="IPR036563">
    <property type="entry name" value="MoaE_sf"/>
</dbReference>
<organism evidence="12 13">
    <name type="scientific">Candidatus Kryptonium thompsonii</name>
    <dbReference type="NCBI Taxonomy" id="1633631"/>
    <lineage>
        <taxon>Bacteria</taxon>
        <taxon>Pseudomonadati</taxon>
        <taxon>Candidatus Kryptoniota</taxon>
        <taxon>Candidatus Kryptonium</taxon>
    </lineage>
</organism>
<accession>A0A0P1MT73</accession>
<evidence type="ECO:0000256" key="4">
    <source>
        <dbReference type="ARBA" id="ARBA00013858"/>
    </source>
</evidence>
<accession>A0A0S4N859</accession>
<name>A0A0P1LWF8_9BACT</name>
<evidence type="ECO:0000313" key="12">
    <source>
        <dbReference type="EMBL" id="CUU06415.1"/>
    </source>
</evidence>
<evidence type="ECO:0000256" key="6">
    <source>
        <dbReference type="ARBA" id="ARBA00026066"/>
    </source>
</evidence>
<dbReference type="Pfam" id="PF02391">
    <property type="entry name" value="MoaE"/>
    <property type="match status" value="1"/>
</dbReference>
<dbReference type="EC" id="2.8.1.12" evidence="3"/>
<evidence type="ECO:0000313" key="13">
    <source>
        <dbReference type="Proteomes" id="UP000182011"/>
    </source>
</evidence>
<dbReference type="AlphaFoldDB" id="A0A0P1LWF8"/>
<dbReference type="CDD" id="cd00756">
    <property type="entry name" value="MoaE"/>
    <property type="match status" value="1"/>
</dbReference>
<dbReference type="GO" id="GO:0006777">
    <property type="term" value="P:Mo-molybdopterin cofactor biosynthetic process"/>
    <property type="evidence" value="ECO:0007669"/>
    <property type="project" value="UniProtKB-KW"/>
</dbReference>
<accession>A0A0P1NYD3</accession>
<evidence type="ECO:0000256" key="11">
    <source>
        <dbReference type="ARBA" id="ARBA00049878"/>
    </source>
</evidence>
<reference evidence="12 13" key="1">
    <citation type="submission" date="2015-11" db="EMBL/GenBank/DDBJ databases">
        <authorList>
            <person name="Zhang Y."/>
            <person name="Guo Z."/>
        </authorList>
    </citation>
    <scope>NUCLEOTIDE SEQUENCE [LARGE SCALE GENOMIC DNA]</scope>
    <source>
        <strain evidence="12">JGI-4</strain>
    </source>
</reference>
<dbReference type="OrthoDB" id="9803224at2"/>
<accession>A0A0N7MR24</accession>